<gene>
    <name evidence="2" type="ORF">S01H4_29708</name>
</gene>
<proteinExistence type="predicted"/>
<dbReference type="AlphaFoldDB" id="X1CDR0"/>
<dbReference type="EMBL" id="BART01015275">
    <property type="protein sequence ID" value="GAG82376.1"/>
    <property type="molecule type" value="Genomic_DNA"/>
</dbReference>
<protein>
    <recommendedName>
        <fullName evidence="3">PCI domain-containing protein</fullName>
    </recommendedName>
</protein>
<keyword evidence="1" id="KW-1133">Transmembrane helix</keyword>
<evidence type="ECO:0000256" key="1">
    <source>
        <dbReference type="SAM" id="Phobius"/>
    </source>
</evidence>
<evidence type="ECO:0008006" key="3">
    <source>
        <dbReference type="Google" id="ProtNLM"/>
    </source>
</evidence>
<keyword evidence="1" id="KW-0472">Membrane</keyword>
<sequence length="157" mass="18578">MELNRSIYLGIIGLIFHGVRIYYLFILCLGCFNLIFLTELITNLVFSIFSIGLIILLLWRKISSNLNKDDEAKVRQTILEMGTKFTRLTIKEISEKSEVDIYSIIKVIKDMIQNQEIYAEYFKSTKTVSFDQQTNINEIEKLMEIYREWETDKIEKK</sequence>
<evidence type="ECO:0000313" key="2">
    <source>
        <dbReference type="EMBL" id="GAG82376.1"/>
    </source>
</evidence>
<reference evidence="2" key="1">
    <citation type="journal article" date="2014" name="Front. Microbiol.">
        <title>High frequency of phylogenetically diverse reductive dehalogenase-homologous genes in deep subseafloor sedimentary metagenomes.</title>
        <authorList>
            <person name="Kawai M."/>
            <person name="Futagami T."/>
            <person name="Toyoda A."/>
            <person name="Takaki Y."/>
            <person name="Nishi S."/>
            <person name="Hori S."/>
            <person name="Arai W."/>
            <person name="Tsubouchi T."/>
            <person name="Morono Y."/>
            <person name="Uchiyama I."/>
            <person name="Ito T."/>
            <person name="Fujiyama A."/>
            <person name="Inagaki F."/>
            <person name="Takami H."/>
        </authorList>
    </citation>
    <scope>NUCLEOTIDE SEQUENCE</scope>
    <source>
        <strain evidence="2">Expedition CK06-06</strain>
    </source>
</reference>
<feature type="transmembrane region" description="Helical" evidence="1">
    <location>
        <begin position="7"/>
        <end position="35"/>
    </location>
</feature>
<comment type="caution">
    <text evidence="2">The sequence shown here is derived from an EMBL/GenBank/DDBJ whole genome shotgun (WGS) entry which is preliminary data.</text>
</comment>
<organism evidence="2">
    <name type="scientific">marine sediment metagenome</name>
    <dbReference type="NCBI Taxonomy" id="412755"/>
    <lineage>
        <taxon>unclassified sequences</taxon>
        <taxon>metagenomes</taxon>
        <taxon>ecological metagenomes</taxon>
    </lineage>
</organism>
<name>X1CDR0_9ZZZZ</name>
<feature type="transmembrane region" description="Helical" evidence="1">
    <location>
        <begin position="41"/>
        <end position="59"/>
    </location>
</feature>
<accession>X1CDR0</accession>
<keyword evidence="1" id="KW-0812">Transmembrane</keyword>